<proteinExistence type="predicted"/>
<sequence length="75" mass="8459">MGVEAKKFGELLMSSGVVSNEDICWATFHGGYDFGYLIKLLTGKNLAETQEGFFESMNVFFPRVYDIKHIISSRS</sequence>
<dbReference type="Gene3D" id="3.30.420.10">
    <property type="entry name" value="Ribonuclease H-like superfamily/Ribonuclease H"/>
    <property type="match status" value="1"/>
</dbReference>
<dbReference type="GO" id="GO:0003676">
    <property type="term" value="F:nucleic acid binding"/>
    <property type="evidence" value="ECO:0007669"/>
    <property type="project" value="InterPro"/>
</dbReference>
<name>A0A2U1KRS9_ARTAN</name>
<evidence type="ECO:0000313" key="2">
    <source>
        <dbReference type="Proteomes" id="UP000245207"/>
    </source>
</evidence>
<comment type="caution">
    <text evidence="1">The sequence shown here is derived from an EMBL/GenBank/DDBJ whole genome shotgun (WGS) entry which is preliminary data.</text>
</comment>
<dbReference type="OrthoDB" id="933372at2759"/>
<accession>A0A2U1KRS9</accession>
<organism evidence="1 2">
    <name type="scientific">Artemisia annua</name>
    <name type="common">Sweet wormwood</name>
    <dbReference type="NCBI Taxonomy" id="35608"/>
    <lineage>
        <taxon>Eukaryota</taxon>
        <taxon>Viridiplantae</taxon>
        <taxon>Streptophyta</taxon>
        <taxon>Embryophyta</taxon>
        <taxon>Tracheophyta</taxon>
        <taxon>Spermatophyta</taxon>
        <taxon>Magnoliopsida</taxon>
        <taxon>eudicotyledons</taxon>
        <taxon>Gunneridae</taxon>
        <taxon>Pentapetalae</taxon>
        <taxon>asterids</taxon>
        <taxon>campanulids</taxon>
        <taxon>Asterales</taxon>
        <taxon>Asteraceae</taxon>
        <taxon>Asteroideae</taxon>
        <taxon>Anthemideae</taxon>
        <taxon>Artemisiinae</taxon>
        <taxon>Artemisia</taxon>
    </lineage>
</organism>
<dbReference type="GO" id="GO:0004535">
    <property type="term" value="F:poly(A)-specific ribonuclease activity"/>
    <property type="evidence" value="ECO:0007669"/>
    <property type="project" value="InterPro"/>
</dbReference>
<dbReference type="Proteomes" id="UP000245207">
    <property type="component" value="Unassembled WGS sequence"/>
</dbReference>
<dbReference type="EMBL" id="PKPP01014636">
    <property type="protein sequence ID" value="PWA39436.1"/>
    <property type="molecule type" value="Genomic_DNA"/>
</dbReference>
<dbReference type="AlphaFoldDB" id="A0A2U1KRS9"/>
<dbReference type="GO" id="GO:0030014">
    <property type="term" value="C:CCR4-NOT complex"/>
    <property type="evidence" value="ECO:0007669"/>
    <property type="project" value="InterPro"/>
</dbReference>
<keyword evidence="2" id="KW-1185">Reference proteome</keyword>
<dbReference type="InterPro" id="IPR039637">
    <property type="entry name" value="CNOT7/CNOT8/Pop2"/>
</dbReference>
<gene>
    <name evidence="1" type="ORF">CTI12_AA571770</name>
</gene>
<reference evidence="1 2" key="1">
    <citation type="journal article" date="2018" name="Mol. Plant">
        <title>The genome of Artemisia annua provides insight into the evolution of Asteraceae family and artemisinin biosynthesis.</title>
        <authorList>
            <person name="Shen Q."/>
            <person name="Zhang L."/>
            <person name="Liao Z."/>
            <person name="Wang S."/>
            <person name="Yan T."/>
            <person name="Shi P."/>
            <person name="Liu M."/>
            <person name="Fu X."/>
            <person name="Pan Q."/>
            <person name="Wang Y."/>
            <person name="Lv Z."/>
            <person name="Lu X."/>
            <person name="Zhang F."/>
            <person name="Jiang W."/>
            <person name="Ma Y."/>
            <person name="Chen M."/>
            <person name="Hao X."/>
            <person name="Li L."/>
            <person name="Tang Y."/>
            <person name="Lv G."/>
            <person name="Zhou Y."/>
            <person name="Sun X."/>
            <person name="Brodelius P.E."/>
            <person name="Rose J.K.C."/>
            <person name="Tang K."/>
        </authorList>
    </citation>
    <scope>NUCLEOTIDE SEQUENCE [LARGE SCALE GENOMIC DNA]</scope>
    <source>
        <strain evidence="2">cv. Huhao1</strain>
        <tissue evidence="1">Leaf</tissue>
    </source>
</reference>
<dbReference type="STRING" id="35608.A0A2U1KRS9"/>
<protein>
    <submittedName>
        <fullName evidence="1">Uncharacterized protein</fullName>
    </submittedName>
</protein>
<evidence type="ECO:0000313" key="1">
    <source>
        <dbReference type="EMBL" id="PWA39436.1"/>
    </source>
</evidence>
<dbReference type="InterPro" id="IPR012337">
    <property type="entry name" value="RNaseH-like_sf"/>
</dbReference>
<dbReference type="InterPro" id="IPR036397">
    <property type="entry name" value="RNaseH_sf"/>
</dbReference>
<dbReference type="SUPFAM" id="SSF53098">
    <property type="entry name" value="Ribonuclease H-like"/>
    <property type="match status" value="1"/>
</dbReference>
<dbReference type="PANTHER" id="PTHR10797">
    <property type="entry name" value="CCR4-NOT TRANSCRIPTION COMPLEX SUBUNIT"/>
    <property type="match status" value="1"/>
</dbReference>